<name>A0A1B1U5C3_9HELI</name>
<evidence type="ECO:0000256" key="2">
    <source>
        <dbReference type="ARBA" id="ARBA00003125"/>
    </source>
</evidence>
<dbReference type="UniPathway" id="UPA00070">
    <property type="reaction ID" value="UER00946"/>
</dbReference>
<dbReference type="InterPro" id="IPR012135">
    <property type="entry name" value="Dihydroorotate_DH_1_2"/>
</dbReference>
<dbReference type="InterPro" id="IPR013785">
    <property type="entry name" value="Aldolase_TIM"/>
</dbReference>
<dbReference type="GO" id="GO:0044205">
    <property type="term" value="P:'de novo' UMP biosynthetic process"/>
    <property type="evidence" value="ECO:0007669"/>
    <property type="project" value="UniProtKB-UniPathway"/>
</dbReference>
<feature type="domain" description="Dihydroorotate dehydrogenase catalytic" evidence="15">
    <location>
        <begin position="50"/>
        <end position="332"/>
    </location>
</feature>
<evidence type="ECO:0000313" key="17">
    <source>
        <dbReference type="Proteomes" id="UP000092884"/>
    </source>
</evidence>
<dbReference type="InterPro" id="IPR005720">
    <property type="entry name" value="Dihydroorotate_DH_cat"/>
</dbReference>
<comment type="subcellular location">
    <subcellularLocation>
        <location evidence="3">Membrane</location>
    </subcellularLocation>
</comment>
<dbReference type="PIRSF" id="PIRSF000164">
    <property type="entry name" value="DHO_oxidase"/>
    <property type="match status" value="1"/>
</dbReference>
<dbReference type="Gene3D" id="3.20.20.70">
    <property type="entry name" value="Aldolase class I"/>
    <property type="match status" value="1"/>
</dbReference>
<dbReference type="CDD" id="cd04738">
    <property type="entry name" value="DHOD_2_like"/>
    <property type="match status" value="1"/>
</dbReference>
<evidence type="ECO:0000256" key="3">
    <source>
        <dbReference type="ARBA" id="ARBA00004370"/>
    </source>
</evidence>
<dbReference type="InterPro" id="IPR001295">
    <property type="entry name" value="Dihydroorotate_DH_CS"/>
</dbReference>
<dbReference type="NCBIfam" id="NF003652">
    <property type="entry name" value="PRK05286.2-5"/>
    <property type="match status" value="1"/>
</dbReference>
<dbReference type="GO" id="GO:0005886">
    <property type="term" value="C:plasma membrane"/>
    <property type="evidence" value="ECO:0007669"/>
    <property type="project" value="TreeGrafter"/>
</dbReference>
<evidence type="ECO:0000256" key="11">
    <source>
        <dbReference type="ARBA" id="ARBA00023002"/>
    </source>
</evidence>
<organism evidence="16 17">
    <name type="scientific">Helicobacter enhydrae</name>
    <dbReference type="NCBI Taxonomy" id="222136"/>
    <lineage>
        <taxon>Bacteria</taxon>
        <taxon>Pseudomonadati</taxon>
        <taxon>Campylobacterota</taxon>
        <taxon>Epsilonproteobacteria</taxon>
        <taxon>Campylobacterales</taxon>
        <taxon>Helicobacteraceae</taxon>
        <taxon>Helicobacter</taxon>
    </lineage>
</organism>
<dbReference type="SUPFAM" id="SSF51395">
    <property type="entry name" value="FMN-linked oxidoreductases"/>
    <property type="match status" value="1"/>
</dbReference>
<gene>
    <name evidence="16" type="ORF">BBW65_03715</name>
</gene>
<evidence type="ECO:0000256" key="12">
    <source>
        <dbReference type="ARBA" id="ARBA00023136"/>
    </source>
</evidence>
<dbReference type="InterPro" id="IPR005719">
    <property type="entry name" value="Dihydroorotate_DH_2"/>
</dbReference>
<accession>A0A1B1U5C3</accession>
<dbReference type="Pfam" id="PF01180">
    <property type="entry name" value="DHO_dh"/>
    <property type="match status" value="1"/>
</dbReference>
<dbReference type="GO" id="GO:0005737">
    <property type="term" value="C:cytoplasm"/>
    <property type="evidence" value="ECO:0007669"/>
    <property type="project" value="InterPro"/>
</dbReference>
<dbReference type="RefSeq" id="WP_066339892.1">
    <property type="nucleotide sequence ID" value="NZ_CP016503.1"/>
</dbReference>
<dbReference type="EMBL" id="CP016503">
    <property type="protein sequence ID" value="ANV97959.1"/>
    <property type="molecule type" value="Genomic_DNA"/>
</dbReference>
<dbReference type="GO" id="GO:0006207">
    <property type="term" value="P:'de novo' pyrimidine nucleobase biosynthetic process"/>
    <property type="evidence" value="ECO:0007669"/>
    <property type="project" value="UniProtKB-UniRule"/>
</dbReference>
<evidence type="ECO:0000256" key="10">
    <source>
        <dbReference type="ARBA" id="ARBA00022975"/>
    </source>
</evidence>
<evidence type="ECO:0000256" key="13">
    <source>
        <dbReference type="ARBA" id="ARBA00048639"/>
    </source>
</evidence>
<comment type="cofactor">
    <cofactor evidence="1">
        <name>FMN</name>
        <dbReference type="ChEBI" id="CHEBI:58210"/>
    </cofactor>
</comment>
<sequence>MMYGFLKNFIFRFDPEFDHRIAEFLLKNVVPLPLISDCVASQCCFFDESLRSEVLGLRFANPVGLSAGFDKNATMLKGLSTLGFGFAEVGSVTLQAQEGNPKPRIFRFADEESLQNSMGFNNDGAEVMMQRLKALRPFVLPLGVNLGKNKDAQDALSNFEQNLDKLQEVGDFFIFNLSSPNTPNLRDLQNEDFVAELFAMACAKTNKPLLLKICPDNEITHSLKVVEQAIKSGASGIVATNTTKDYSLLKAPKESGGVSGKALRNKSREVFYELAKAFFGKTTLIASGGIFDGEEAYDRIKMGASLVEVYSALIFEGPSVCARINQEILRRLKKDGFSNISEAVGVDL</sequence>
<reference evidence="17" key="1">
    <citation type="submission" date="2016-07" db="EMBL/GenBank/DDBJ databases">
        <authorList>
            <person name="Florea S."/>
            <person name="Webb J.S."/>
            <person name="Jaromczyk J."/>
            <person name="Schardl C.L."/>
        </authorList>
    </citation>
    <scope>NUCLEOTIDE SEQUENCE [LARGE SCALE GENOMIC DNA]</scope>
    <source>
        <strain evidence="17">MIT 01-6242</strain>
    </source>
</reference>
<comment type="similarity">
    <text evidence="5">Belongs to the dihydroorotate dehydrogenase family. Type 2 subfamily.</text>
</comment>
<dbReference type="PANTHER" id="PTHR48109:SF4">
    <property type="entry name" value="DIHYDROOROTATE DEHYDROGENASE (QUINONE), MITOCHONDRIAL"/>
    <property type="match status" value="1"/>
</dbReference>
<evidence type="ECO:0000256" key="9">
    <source>
        <dbReference type="ARBA" id="ARBA00022643"/>
    </source>
</evidence>
<evidence type="ECO:0000256" key="5">
    <source>
        <dbReference type="ARBA" id="ARBA00005359"/>
    </source>
</evidence>
<dbReference type="NCBIfam" id="TIGR01036">
    <property type="entry name" value="pyrD_sub2"/>
    <property type="match status" value="1"/>
</dbReference>
<keyword evidence="11" id="KW-0560">Oxidoreductase</keyword>
<evidence type="ECO:0000256" key="4">
    <source>
        <dbReference type="ARBA" id="ARBA00005161"/>
    </source>
</evidence>
<proteinExistence type="inferred from homology"/>
<keyword evidence="8" id="KW-0285">Flavoprotein</keyword>
<keyword evidence="17" id="KW-1185">Reference proteome</keyword>
<dbReference type="STRING" id="222136.BBW65_03715"/>
<comment type="pathway">
    <text evidence="4">Pyrimidine metabolism; UMP biosynthesis via de novo pathway; orotate from (S)-dihydroorotate (quinone route): step 1/1.</text>
</comment>
<keyword evidence="10" id="KW-0665">Pyrimidine biosynthesis</keyword>
<dbReference type="InterPro" id="IPR050074">
    <property type="entry name" value="DHO_dehydrogenase"/>
</dbReference>
<keyword evidence="12" id="KW-0472">Membrane</keyword>
<evidence type="ECO:0000256" key="14">
    <source>
        <dbReference type="NCBIfam" id="TIGR01036"/>
    </source>
</evidence>
<dbReference type="Proteomes" id="UP000092884">
    <property type="component" value="Chromosome"/>
</dbReference>
<dbReference type="PANTHER" id="PTHR48109">
    <property type="entry name" value="DIHYDROOROTATE DEHYDROGENASE (QUINONE), MITOCHONDRIAL-RELATED"/>
    <property type="match status" value="1"/>
</dbReference>
<evidence type="ECO:0000313" key="16">
    <source>
        <dbReference type="EMBL" id="ANV97959.1"/>
    </source>
</evidence>
<dbReference type="GO" id="GO:0106430">
    <property type="term" value="F:dihydroorotate dehydrogenase (quinone) activity"/>
    <property type="evidence" value="ECO:0007669"/>
    <property type="project" value="UniProtKB-EC"/>
</dbReference>
<dbReference type="PROSITE" id="PS00912">
    <property type="entry name" value="DHODEHASE_2"/>
    <property type="match status" value="1"/>
</dbReference>
<evidence type="ECO:0000256" key="6">
    <source>
        <dbReference type="ARBA" id="ARBA00012791"/>
    </source>
</evidence>
<protein>
    <recommendedName>
        <fullName evidence="7 14">Dihydroorotate dehydrogenase (quinone)</fullName>
        <ecNumber evidence="6 14">1.3.5.2</ecNumber>
    </recommendedName>
</protein>
<evidence type="ECO:0000256" key="7">
    <source>
        <dbReference type="ARBA" id="ARBA00018366"/>
    </source>
</evidence>
<keyword evidence="9" id="KW-0288">FMN</keyword>
<evidence type="ECO:0000259" key="15">
    <source>
        <dbReference type="Pfam" id="PF01180"/>
    </source>
</evidence>
<dbReference type="KEGG" id="het:BBW65_03715"/>
<comment type="catalytic activity">
    <reaction evidence="13">
        <text>(S)-dihydroorotate + a quinone = orotate + a quinol</text>
        <dbReference type="Rhea" id="RHEA:30187"/>
        <dbReference type="ChEBI" id="CHEBI:24646"/>
        <dbReference type="ChEBI" id="CHEBI:30839"/>
        <dbReference type="ChEBI" id="CHEBI:30864"/>
        <dbReference type="ChEBI" id="CHEBI:132124"/>
        <dbReference type="EC" id="1.3.5.2"/>
    </reaction>
</comment>
<dbReference type="EC" id="1.3.5.2" evidence="6 14"/>
<evidence type="ECO:0000256" key="1">
    <source>
        <dbReference type="ARBA" id="ARBA00001917"/>
    </source>
</evidence>
<dbReference type="PROSITE" id="PS00911">
    <property type="entry name" value="DHODEHASE_1"/>
    <property type="match status" value="1"/>
</dbReference>
<comment type="function">
    <text evidence="2">Catalyzes the conversion of dihydroorotate to orotate with quinone as electron acceptor.</text>
</comment>
<evidence type="ECO:0000256" key="8">
    <source>
        <dbReference type="ARBA" id="ARBA00022630"/>
    </source>
</evidence>
<dbReference type="OrthoDB" id="9802377at2"/>
<dbReference type="AlphaFoldDB" id="A0A1B1U5C3"/>